<protein>
    <submittedName>
        <fullName evidence="2">Uncharacterized protein</fullName>
    </submittedName>
</protein>
<reference evidence="3 4" key="1">
    <citation type="submission" date="2019-11" db="EMBL/GenBank/DDBJ databases">
        <authorList>
            <person name="Cho J.-C."/>
        </authorList>
    </citation>
    <scope>NUCLEOTIDE SEQUENCE [LARGE SCALE GENOMIC DNA]</scope>
    <source>
        <strain evidence="2 3">JH1073</strain>
        <strain evidence="1 4">JH702</strain>
    </source>
</reference>
<dbReference type="EMBL" id="WMBE01000003">
    <property type="protein sequence ID" value="MDG0867280.1"/>
    <property type="molecule type" value="Genomic_DNA"/>
</dbReference>
<sequence>MFDTRTVVLNKRAKASSEEVKMSPTATPIVTPSSPQSIEGAKGVGVLSPVSIASGVAKKSVSTADGFNTAWTHIVQSVTNRASHGDANLITVDLAPGESAQEFSTRLRMLLLVMNRADSSGGSISATVSPSFKDDTYPAMLALVKGFESSGASDGWKPDGPRSIRMGNAKHLFVSVDMPVADRSPSPNTLIEIVAAHRISSEWYDQRVSPRASSAGLTTVMFGVPNAPGSEYANSIFKRERTKNLSGRPGGIHFSRQLNWSATAAV</sequence>
<dbReference type="Proteomes" id="UP001321249">
    <property type="component" value="Unassembled WGS sequence"/>
</dbReference>
<dbReference type="Proteomes" id="UP001219901">
    <property type="component" value="Chromosome"/>
</dbReference>
<reference evidence="3" key="3">
    <citation type="submission" date="2023-06" db="EMBL/GenBank/DDBJ databases">
        <title>Pangenomics reveal diversification of enzyme families and niche specialization in globally abundant SAR202 bacteria.</title>
        <authorList>
            <person name="Saw J.H.W."/>
        </authorList>
    </citation>
    <scope>NUCLEOTIDE SEQUENCE [LARGE SCALE GENOMIC DNA]</scope>
    <source>
        <strain evidence="3">JH1073</strain>
    </source>
</reference>
<dbReference type="RefSeq" id="WP_342825494.1">
    <property type="nucleotide sequence ID" value="NZ_CP046146.1"/>
</dbReference>
<name>A0AAJ5ZI03_9CHLR</name>
<evidence type="ECO:0000313" key="1">
    <source>
        <dbReference type="EMBL" id="MDG0867280.1"/>
    </source>
</evidence>
<evidence type="ECO:0000313" key="4">
    <source>
        <dbReference type="Proteomes" id="UP001321249"/>
    </source>
</evidence>
<accession>A0AAJ5ZI03</accession>
<dbReference type="AlphaFoldDB" id="A0AAJ5ZI03"/>
<evidence type="ECO:0000313" key="3">
    <source>
        <dbReference type="Proteomes" id="UP001219901"/>
    </source>
</evidence>
<reference evidence="2" key="2">
    <citation type="journal article" date="2023" name="Nat. Commun.">
        <title>Cultivation of marine bacteria of the SAR202 clade.</title>
        <authorList>
            <person name="Lim Y."/>
            <person name="Seo J.H."/>
            <person name="Giovannoni S.J."/>
            <person name="Kang I."/>
            <person name="Cho J.C."/>
        </authorList>
    </citation>
    <scope>NUCLEOTIDE SEQUENCE</scope>
    <source>
        <strain evidence="2">JH1073</strain>
    </source>
</reference>
<evidence type="ECO:0000313" key="2">
    <source>
        <dbReference type="EMBL" id="WFG40331.1"/>
    </source>
</evidence>
<gene>
    <name evidence="1" type="ORF">GKO46_09385</name>
    <name evidence="2" type="ORF">GKO48_12155</name>
</gene>
<proteinExistence type="predicted"/>
<organism evidence="2 3">
    <name type="scientific">Candidatus Lucifugimonas marina</name>
    <dbReference type="NCBI Taxonomy" id="3038979"/>
    <lineage>
        <taxon>Bacteria</taxon>
        <taxon>Bacillati</taxon>
        <taxon>Chloroflexota</taxon>
        <taxon>Dehalococcoidia</taxon>
        <taxon>SAR202 cluster</taxon>
        <taxon>Candidatus Lucifugimonadales</taxon>
        <taxon>Candidatus Lucifugimonadaceae</taxon>
        <taxon>Candidatus Lucifugimonas</taxon>
    </lineage>
</organism>
<keyword evidence="3" id="KW-1185">Reference proteome</keyword>
<dbReference type="EMBL" id="CP046147">
    <property type="protein sequence ID" value="WFG40331.1"/>
    <property type="molecule type" value="Genomic_DNA"/>
</dbReference>